<dbReference type="AlphaFoldDB" id="A0A9Q8URH7"/>
<evidence type="ECO:0000256" key="3">
    <source>
        <dbReference type="ARBA" id="ARBA00008940"/>
    </source>
</evidence>
<dbReference type="GO" id="GO:0005737">
    <property type="term" value="C:cytoplasm"/>
    <property type="evidence" value="ECO:0007669"/>
    <property type="project" value="UniProtKB-SubCell"/>
</dbReference>
<gene>
    <name evidence="9" type="ORF">CLAFUR5_10715</name>
</gene>
<evidence type="ECO:0000259" key="8">
    <source>
        <dbReference type="Pfam" id="PF20936"/>
    </source>
</evidence>
<evidence type="ECO:0000256" key="1">
    <source>
        <dbReference type="ARBA" id="ARBA00004123"/>
    </source>
</evidence>
<dbReference type="InterPro" id="IPR049318">
    <property type="entry name" value="GCIP_C"/>
</dbReference>
<dbReference type="GO" id="GO:0005634">
    <property type="term" value="C:nucleus"/>
    <property type="evidence" value="ECO:0007669"/>
    <property type="project" value="UniProtKB-SubCell"/>
</dbReference>
<dbReference type="PANTHER" id="PTHR15492:SF1">
    <property type="entry name" value="CYCLIN-D1-BINDING PROTEIN 1"/>
    <property type="match status" value="1"/>
</dbReference>
<sequence length="349" mass="38498">MAPQSAEDVKVLNNLIASTLALVKQFRPSISTASTTPAIDNPPNPLRVLRDSASLLKAHTTKVSLLAINKPFTPSAITKVLRDLTSTCLPAMMSAVQICTQEKASYSTLVEKEVQARVSRVFREMENLLNELQSIANGGSAPARRDSLSSTGVVWESCDALIELEKMGLAGLAVKKAEQYRDAVKDAIEELQEWKEGEDLEHEGVDELLDGDDEGIDGDADLMEDIFNAANSLPKDRPELKELVEQAEGKLKKIVLLFNALIRRRLKPFEDGEKGKVKALDAVVEMLRSVQKDVDDLANCFYELNEEDVKVALETCVGHAKEACKIAKLKDGKEDEFTTWSQKWEEAIG</sequence>
<dbReference type="Gene3D" id="1.20.1420.10">
    <property type="entry name" value="Talin, central domain"/>
    <property type="match status" value="1"/>
</dbReference>
<dbReference type="OrthoDB" id="4088536at2759"/>
<dbReference type="EMBL" id="CP090169">
    <property type="protein sequence ID" value="UJO19750.1"/>
    <property type="molecule type" value="Genomic_DNA"/>
</dbReference>
<dbReference type="InterPro" id="IPR026907">
    <property type="entry name" value="GCIP-like"/>
</dbReference>
<evidence type="ECO:0000256" key="6">
    <source>
        <dbReference type="ARBA" id="ARBA00023306"/>
    </source>
</evidence>
<protein>
    <submittedName>
        <fullName evidence="9">Uncharacterized protein</fullName>
    </submittedName>
</protein>
<proteinExistence type="inferred from homology"/>
<comment type="similarity">
    <text evidence="3">Belongs to the CCNDBP1 family.</text>
</comment>
<comment type="subcellular location">
    <subcellularLocation>
        <location evidence="2">Cytoplasm</location>
    </subcellularLocation>
    <subcellularLocation>
        <location evidence="1">Nucleus</location>
    </subcellularLocation>
</comment>
<evidence type="ECO:0000313" key="10">
    <source>
        <dbReference type="Proteomes" id="UP000756132"/>
    </source>
</evidence>
<organism evidence="9 10">
    <name type="scientific">Passalora fulva</name>
    <name type="common">Tomato leaf mold</name>
    <name type="synonym">Cladosporium fulvum</name>
    <dbReference type="NCBI Taxonomy" id="5499"/>
    <lineage>
        <taxon>Eukaryota</taxon>
        <taxon>Fungi</taxon>
        <taxon>Dikarya</taxon>
        <taxon>Ascomycota</taxon>
        <taxon>Pezizomycotina</taxon>
        <taxon>Dothideomycetes</taxon>
        <taxon>Dothideomycetidae</taxon>
        <taxon>Mycosphaerellales</taxon>
        <taxon>Mycosphaerellaceae</taxon>
        <taxon>Fulvia</taxon>
    </lineage>
</organism>
<evidence type="ECO:0000256" key="4">
    <source>
        <dbReference type="ARBA" id="ARBA00022490"/>
    </source>
</evidence>
<reference evidence="9" key="2">
    <citation type="journal article" date="2022" name="Microb. Genom.">
        <title>A chromosome-scale genome assembly of the tomato pathogen Cladosporium fulvum reveals a compartmentalized genome architecture and the presence of a dispensable chromosome.</title>
        <authorList>
            <person name="Zaccaron A.Z."/>
            <person name="Chen L.H."/>
            <person name="Samaras A."/>
            <person name="Stergiopoulos I."/>
        </authorList>
    </citation>
    <scope>NUCLEOTIDE SEQUENCE</scope>
    <source>
        <strain evidence="9">Race5_Kim</strain>
    </source>
</reference>
<keyword evidence="10" id="KW-1185">Reference proteome</keyword>
<name>A0A9Q8URH7_PASFU</name>
<dbReference type="KEGG" id="ffu:CLAFUR5_10715"/>
<dbReference type="Pfam" id="PF13324">
    <property type="entry name" value="GCIP_N"/>
    <property type="match status" value="1"/>
</dbReference>
<feature type="domain" description="Cyclin-D1-binding protein 1-like N-terminal" evidence="7">
    <location>
        <begin position="49"/>
        <end position="196"/>
    </location>
</feature>
<evidence type="ECO:0000313" key="9">
    <source>
        <dbReference type="EMBL" id="UJO19750.1"/>
    </source>
</evidence>
<accession>A0A9Q8URH7</accession>
<reference evidence="9" key="1">
    <citation type="submission" date="2021-12" db="EMBL/GenBank/DDBJ databases">
        <authorList>
            <person name="Zaccaron A."/>
            <person name="Stergiopoulos I."/>
        </authorList>
    </citation>
    <scope>NUCLEOTIDE SEQUENCE</scope>
    <source>
        <strain evidence="9">Race5_Kim</strain>
    </source>
</reference>
<dbReference type="Gene3D" id="1.20.1410.10">
    <property type="entry name" value="I/LWEQ domain"/>
    <property type="match status" value="1"/>
</dbReference>
<keyword evidence="4" id="KW-0963">Cytoplasm</keyword>
<dbReference type="GeneID" id="71990593"/>
<evidence type="ECO:0000259" key="7">
    <source>
        <dbReference type="Pfam" id="PF13324"/>
    </source>
</evidence>
<evidence type="ECO:0000256" key="2">
    <source>
        <dbReference type="ARBA" id="ARBA00004496"/>
    </source>
</evidence>
<dbReference type="RefSeq" id="XP_047764116.1">
    <property type="nucleotide sequence ID" value="XM_047909863.1"/>
</dbReference>
<feature type="domain" description="Cyclin-D1-binding protein 1-like C-terminal" evidence="8">
    <location>
        <begin position="217"/>
        <end position="319"/>
    </location>
</feature>
<dbReference type="InterPro" id="IPR049317">
    <property type="entry name" value="GCIP-like_N"/>
</dbReference>
<keyword evidence="5" id="KW-0539">Nucleus</keyword>
<dbReference type="Pfam" id="PF20936">
    <property type="entry name" value="GCIP_C"/>
    <property type="match status" value="1"/>
</dbReference>
<dbReference type="OMA" id="WSKTWLK"/>
<evidence type="ECO:0000256" key="5">
    <source>
        <dbReference type="ARBA" id="ARBA00023242"/>
    </source>
</evidence>
<dbReference type="PANTHER" id="PTHR15492">
    <property type="entry name" value="CYCLIN D1-BINDING PROTEIN 1"/>
    <property type="match status" value="1"/>
</dbReference>
<keyword evidence="6" id="KW-0131">Cell cycle</keyword>
<dbReference type="Proteomes" id="UP000756132">
    <property type="component" value="Chromosome 7"/>
</dbReference>